<feature type="transmembrane region" description="Helical" evidence="6">
    <location>
        <begin position="302"/>
        <end position="320"/>
    </location>
</feature>
<keyword evidence="4 6" id="KW-0472">Membrane</keyword>
<dbReference type="Pfam" id="PF07690">
    <property type="entry name" value="MFS_1"/>
    <property type="match status" value="1"/>
</dbReference>
<accession>A0AAN9BNE4</accession>
<evidence type="ECO:0000313" key="7">
    <source>
        <dbReference type="EMBL" id="KAK7108420.1"/>
    </source>
</evidence>
<evidence type="ECO:0000256" key="1">
    <source>
        <dbReference type="ARBA" id="ARBA00004141"/>
    </source>
</evidence>
<evidence type="ECO:0000256" key="4">
    <source>
        <dbReference type="ARBA" id="ARBA00023136"/>
    </source>
</evidence>
<reference evidence="7 8" key="1">
    <citation type="submission" date="2024-02" db="EMBL/GenBank/DDBJ databases">
        <title>Chromosome-scale genome assembly of the rough periwinkle Littorina saxatilis.</title>
        <authorList>
            <person name="De Jode A."/>
            <person name="Faria R."/>
            <person name="Formenti G."/>
            <person name="Sims Y."/>
            <person name="Smith T.P."/>
            <person name="Tracey A."/>
            <person name="Wood J.M.D."/>
            <person name="Zagrodzka Z.B."/>
            <person name="Johannesson K."/>
            <person name="Butlin R.K."/>
            <person name="Leder E.H."/>
        </authorList>
    </citation>
    <scope>NUCLEOTIDE SEQUENCE [LARGE SCALE GENOMIC DNA]</scope>
    <source>
        <strain evidence="7">Snail1</strain>
        <tissue evidence="7">Muscle</tissue>
    </source>
</reference>
<dbReference type="SUPFAM" id="SSF103473">
    <property type="entry name" value="MFS general substrate transporter"/>
    <property type="match status" value="1"/>
</dbReference>
<dbReference type="Gene3D" id="1.20.1250.20">
    <property type="entry name" value="MFS general substrate transporter like domains"/>
    <property type="match status" value="2"/>
</dbReference>
<dbReference type="PROSITE" id="PS51257">
    <property type="entry name" value="PROKAR_LIPOPROTEIN"/>
    <property type="match status" value="1"/>
</dbReference>
<organism evidence="7 8">
    <name type="scientific">Littorina saxatilis</name>
    <dbReference type="NCBI Taxonomy" id="31220"/>
    <lineage>
        <taxon>Eukaryota</taxon>
        <taxon>Metazoa</taxon>
        <taxon>Spiralia</taxon>
        <taxon>Lophotrochozoa</taxon>
        <taxon>Mollusca</taxon>
        <taxon>Gastropoda</taxon>
        <taxon>Caenogastropoda</taxon>
        <taxon>Littorinimorpha</taxon>
        <taxon>Littorinoidea</taxon>
        <taxon>Littorinidae</taxon>
        <taxon>Littorina</taxon>
    </lineage>
</organism>
<dbReference type="InterPro" id="IPR036259">
    <property type="entry name" value="MFS_trans_sf"/>
</dbReference>
<comment type="caution">
    <text evidence="7">The sequence shown here is derived from an EMBL/GenBank/DDBJ whole genome shotgun (WGS) entry which is preliminary data.</text>
</comment>
<feature type="transmembrane region" description="Helical" evidence="6">
    <location>
        <begin position="48"/>
        <end position="69"/>
    </location>
</feature>
<feature type="transmembrane region" description="Helical" evidence="6">
    <location>
        <begin position="435"/>
        <end position="455"/>
    </location>
</feature>
<feature type="transmembrane region" description="Helical" evidence="6">
    <location>
        <begin position="358"/>
        <end position="375"/>
    </location>
</feature>
<feature type="transmembrane region" description="Helical" evidence="6">
    <location>
        <begin position="113"/>
        <end position="133"/>
    </location>
</feature>
<name>A0AAN9BNE4_9CAEN</name>
<proteinExistence type="predicted"/>
<evidence type="ECO:0000256" key="6">
    <source>
        <dbReference type="SAM" id="Phobius"/>
    </source>
</evidence>
<feature type="transmembrane region" description="Helical" evidence="6">
    <location>
        <begin position="145"/>
        <end position="164"/>
    </location>
</feature>
<dbReference type="GO" id="GO:0022857">
    <property type="term" value="F:transmembrane transporter activity"/>
    <property type="evidence" value="ECO:0007669"/>
    <property type="project" value="InterPro"/>
</dbReference>
<comment type="subcellular location">
    <subcellularLocation>
        <location evidence="1">Membrane</location>
        <topology evidence="1">Multi-pass membrane protein</topology>
    </subcellularLocation>
</comment>
<keyword evidence="8" id="KW-1185">Reference proteome</keyword>
<dbReference type="PANTHER" id="PTHR21576:SF158">
    <property type="entry name" value="RIBOSOMAL RNA-PROCESSING PROTEIN 12-LIKE CONSERVED DOMAIN-CONTAINING PROTEIN"/>
    <property type="match status" value="1"/>
</dbReference>
<dbReference type="EMBL" id="JBAMIC010000004">
    <property type="protein sequence ID" value="KAK7108420.1"/>
    <property type="molecule type" value="Genomic_DNA"/>
</dbReference>
<gene>
    <name evidence="7" type="ORF">V1264_016164</name>
</gene>
<sequence>MATSRERALIVAALVTACLGMAIAGTIYAFNSYINAIKKTFNYTQSDMEIMAAMGNFGISLGFPAGFLCERFGGRVTSLVALVLTSSAFFLAFSTTFSKTFYSEGASVWLQHLYFFIAGFGAVFSYMAAMLTTVMNFSGAHRGKVVGVLDACFSGGPALMALIYGEFFIQGHDKDEQNQDLRGFYLLSAIAFAVINMVGVIFLGVYRQPDVITLTNSSSTGALVTEQSAGEKEGTSDVIPDIRDINPDIGDEDVTGMKLLRNFDFHFLAWSYILCASLQLTFQTNITTFLKSSHDESHNTLLTTLSFASGTVAKFLFGLLSDVLVRRVPRVAIVLFATAVQTAVLTLCVFKGDNFPVILVATLGVGIPNGATWCLTPVMTSEFFGTRYFGRNWGSMMLGVAFVGLAMTKTFGALYDDNIKVRGETDCFGIGCFRWSFVIMAVMSLCSCILYVGLLERQLRARRDRKREKEMIDRQDVQDPPALGDSKAGGV</sequence>
<evidence type="ECO:0008006" key="9">
    <source>
        <dbReference type="Google" id="ProtNLM"/>
    </source>
</evidence>
<feature type="transmembrane region" description="Helical" evidence="6">
    <location>
        <begin position="396"/>
        <end position="415"/>
    </location>
</feature>
<dbReference type="PANTHER" id="PTHR21576">
    <property type="entry name" value="UNCHARACTERIZED NODULIN-LIKE PROTEIN"/>
    <property type="match status" value="1"/>
</dbReference>
<feature type="transmembrane region" description="Helical" evidence="6">
    <location>
        <begin position="76"/>
        <end position="93"/>
    </location>
</feature>
<dbReference type="InterPro" id="IPR011701">
    <property type="entry name" value="MFS"/>
</dbReference>
<evidence type="ECO:0000256" key="5">
    <source>
        <dbReference type="SAM" id="MobiDB-lite"/>
    </source>
</evidence>
<dbReference type="Proteomes" id="UP001374579">
    <property type="component" value="Unassembled WGS sequence"/>
</dbReference>
<evidence type="ECO:0000313" key="8">
    <source>
        <dbReference type="Proteomes" id="UP001374579"/>
    </source>
</evidence>
<dbReference type="AlphaFoldDB" id="A0AAN9BNE4"/>
<feature type="region of interest" description="Disordered" evidence="5">
    <location>
        <begin position="469"/>
        <end position="491"/>
    </location>
</feature>
<evidence type="ECO:0000256" key="2">
    <source>
        <dbReference type="ARBA" id="ARBA00022692"/>
    </source>
</evidence>
<feature type="transmembrane region" description="Helical" evidence="6">
    <location>
        <begin position="332"/>
        <end position="352"/>
    </location>
</feature>
<keyword evidence="2 6" id="KW-0812">Transmembrane</keyword>
<protein>
    <recommendedName>
        <fullName evidence="9">Major facilitator superfamily (MFS) profile domain-containing protein</fullName>
    </recommendedName>
</protein>
<evidence type="ECO:0000256" key="3">
    <source>
        <dbReference type="ARBA" id="ARBA00022989"/>
    </source>
</evidence>
<keyword evidence="3 6" id="KW-1133">Transmembrane helix</keyword>
<dbReference type="GO" id="GO:0016020">
    <property type="term" value="C:membrane"/>
    <property type="evidence" value="ECO:0007669"/>
    <property type="project" value="UniProtKB-SubCell"/>
</dbReference>
<feature type="transmembrane region" description="Helical" evidence="6">
    <location>
        <begin position="184"/>
        <end position="206"/>
    </location>
</feature>
<feature type="transmembrane region" description="Helical" evidence="6">
    <location>
        <begin position="265"/>
        <end position="282"/>
    </location>
</feature>